<sequence>MTLHTPSLVLTPPPTIAEDQIPLKTRIELLGREGPVRRVRERVDLDPQRQIGVGRRVAVGGPELKVHVPIQAAAATAAVVEEGDGHERRPPAGRVLGLVEQYGGDVVAGRHGVLRPRPDGDHLLRVAEPVITPHPFHDAELEELFLAARRPAADIPLIRAPRIPEPLARAIAAAPLSPAPGRRRGYGHAVAAGAGRVDGVQLVHDAASAAGGRRGRGSRHGRRRRGDAAGGPRRGAGGAAGLGVEAEIE</sequence>
<evidence type="ECO:0000256" key="1">
    <source>
        <dbReference type="SAM" id="MobiDB-lite"/>
    </source>
</evidence>
<protein>
    <submittedName>
        <fullName evidence="2">Uncharacterized protein</fullName>
    </submittedName>
</protein>
<accession>A0ABR1TWB0</accession>
<keyword evidence="3" id="KW-1185">Reference proteome</keyword>
<feature type="compositionally biased region" description="Basic residues" evidence="1">
    <location>
        <begin position="213"/>
        <end position="225"/>
    </location>
</feature>
<reference evidence="2 3" key="1">
    <citation type="submission" date="2023-01" db="EMBL/GenBank/DDBJ databases">
        <title>Analysis of 21 Apiospora genomes using comparative genomics revels a genus with tremendous synthesis potential of carbohydrate active enzymes and secondary metabolites.</title>
        <authorList>
            <person name="Sorensen T."/>
        </authorList>
    </citation>
    <scope>NUCLEOTIDE SEQUENCE [LARGE SCALE GENOMIC DNA]</scope>
    <source>
        <strain evidence="2 3">CBS 33761</strain>
    </source>
</reference>
<name>A0ABR1TWB0_9PEZI</name>
<evidence type="ECO:0000313" key="2">
    <source>
        <dbReference type="EMBL" id="KAK8050935.1"/>
    </source>
</evidence>
<proteinExistence type="predicted"/>
<gene>
    <name evidence="2" type="ORF">PG993_002320</name>
</gene>
<evidence type="ECO:0000313" key="3">
    <source>
        <dbReference type="Proteomes" id="UP001444661"/>
    </source>
</evidence>
<dbReference type="EMBL" id="JAQQWK010000002">
    <property type="protein sequence ID" value="KAK8050935.1"/>
    <property type="molecule type" value="Genomic_DNA"/>
</dbReference>
<feature type="compositionally biased region" description="Gly residues" evidence="1">
    <location>
        <begin position="228"/>
        <end position="241"/>
    </location>
</feature>
<dbReference type="Proteomes" id="UP001444661">
    <property type="component" value="Unassembled WGS sequence"/>
</dbReference>
<feature type="region of interest" description="Disordered" evidence="1">
    <location>
        <begin position="206"/>
        <end position="249"/>
    </location>
</feature>
<organism evidence="2 3">
    <name type="scientific">Apiospora rasikravindrae</name>
    <dbReference type="NCBI Taxonomy" id="990691"/>
    <lineage>
        <taxon>Eukaryota</taxon>
        <taxon>Fungi</taxon>
        <taxon>Dikarya</taxon>
        <taxon>Ascomycota</taxon>
        <taxon>Pezizomycotina</taxon>
        <taxon>Sordariomycetes</taxon>
        <taxon>Xylariomycetidae</taxon>
        <taxon>Amphisphaeriales</taxon>
        <taxon>Apiosporaceae</taxon>
        <taxon>Apiospora</taxon>
    </lineage>
</organism>
<comment type="caution">
    <text evidence="2">The sequence shown here is derived from an EMBL/GenBank/DDBJ whole genome shotgun (WGS) entry which is preliminary data.</text>
</comment>